<sequence length="176" mass="19086">MASMESIYVIPVNGLTPGRTEFEWSVGREFFEEFGNTEVTDADLSVKAVAEKSGSYVGIDCDVEGVLTVPCDRCLSDLKVHIAPHIRLSVKHEGVETAEDDGREIVSLAPDDAFLDMSQIIYDYACLALPMHRVHKEGECDSSVADHIGVAAKEETGSDADEGGSPFAVLRGMFDE</sequence>
<comment type="caution">
    <text evidence="1">The sequence shown here is derived from an EMBL/GenBank/DDBJ whole genome shotgun (WGS) entry which is preliminary data.</text>
</comment>
<accession>A0A9D9EWE4</accession>
<dbReference type="EMBL" id="JADIMI010000074">
    <property type="protein sequence ID" value="MBO8452780.1"/>
    <property type="molecule type" value="Genomic_DNA"/>
</dbReference>
<evidence type="ECO:0000313" key="1">
    <source>
        <dbReference type="EMBL" id="MBO8452780.1"/>
    </source>
</evidence>
<dbReference type="Pfam" id="PF02620">
    <property type="entry name" value="YceD"/>
    <property type="match status" value="1"/>
</dbReference>
<dbReference type="AlphaFoldDB" id="A0A9D9EWE4"/>
<gene>
    <name evidence="1" type="ORF">IAC06_07885</name>
</gene>
<protein>
    <submittedName>
        <fullName evidence="1">DUF177 domain-containing protein</fullName>
    </submittedName>
</protein>
<reference evidence="1" key="1">
    <citation type="submission" date="2020-10" db="EMBL/GenBank/DDBJ databases">
        <authorList>
            <person name="Gilroy R."/>
        </authorList>
    </citation>
    <scope>NUCLEOTIDE SEQUENCE</scope>
    <source>
        <strain evidence="1">B1-20833</strain>
    </source>
</reference>
<proteinExistence type="predicted"/>
<evidence type="ECO:0000313" key="2">
    <source>
        <dbReference type="Proteomes" id="UP000823661"/>
    </source>
</evidence>
<name>A0A9D9EWE4_9BACT</name>
<dbReference type="Proteomes" id="UP000823661">
    <property type="component" value="Unassembled WGS sequence"/>
</dbReference>
<organism evidence="1 2">
    <name type="scientific">Candidatus Cryptobacteroides intestinavium</name>
    <dbReference type="NCBI Taxonomy" id="2840766"/>
    <lineage>
        <taxon>Bacteria</taxon>
        <taxon>Pseudomonadati</taxon>
        <taxon>Bacteroidota</taxon>
        <taxon>Bacteroidia</taxon>
        <taxon>Bacteroidales</taxon>
        <taxon>Candidatus Cryptobacteroides</taxon>
    </lineage>
</organism>
<dbReference type="InterPro" id="IPR003772">
    <property type="entry name" value="YceD"/>
</dbReference>
<reference evidence="1" key="2">
    <citation type="journal article" date="2021" name="PeerJ">
        <title>Extensive microbial diversity within the chicken gut microbiome revealed by metagenomics and culture.</title>
        <authorList>
            <person name="Gilroy R."/>
            <person name="Ravi A."/>
            <person name="Getino M."/>
            <person name="Pursley I."/>
            <person name="Horton D.L."/>
            <person name="Alikhan N.F."/>
            <person name="Baker D."/>
            <person name="Gharbi K."/>
            <person name="Hall N."/>
            <person name="Watson M."/>
            <person name="Adriaenssens E.M."/>
            <person name="Foster-Nyarko E."/>
            <person name="Jarju S."/>
            <person name="Secka A."/>
            <person name="Antonio M."/>
            <person name="Oren A."/>
            <person name="Chaudhuri R.R."/>
            <person name="La Ragione R."/>
            <person name="Hildebrand F."/>
            <person name="Pallen M.J."/>
        </authorList>
    </citation>
    <scope>NUCLEOTIDE SEQUENCE</scope>
    <source>
        <strain evidence="1">B1-20833</strain>
    </source>
</reference>